<proteinExistence type="inferred from homology"/>
<dbReference type="PANTHER" id="PTHR24305">
    <property type="entry name" value="CYTOCHROME P450"/>
    <property type="match status" value="1"/>
</dbReference>
<dbReference type="GO" id="GO:0005506">
    <property type="term" value="F:iron ion binding"/>
    <property type="evidence" value="ECO:0007669"/>
    <property type="project" value="InterPro"/>
</dbReference>
<comment type="cofactor">
    <cofactor evidence="1 5">
        <name>heme</name>
        <dbReference type="ChEBI" id="CHEBI:30413"/>
    </cofactor>
</comment>
<keyword evidence="6" id="KW-0560">Oxidoreductase</keyword>
<dbReference type="InterPro" id="IPR001128">
    <property type="entry name" value="Cyt_P450"/>
</dbReference>
<dbReference type="InterPro" id="IPR017972">
    <property type="entry name" value="Cyt_P450_CS"/>
</dbReference>
<dbReference type="STRING" id="78915.A0A4P9XJE6"/>
<name>A0A4P9XJE6_9FUNG</name>
<organism evidence="7 8">
    <name type="scientific">Thamnocephalis sphaerospora</name>
    <dbReference type="NCBI Taxonomy" id="78915"/>
    <lineage>
        <taxon>Eukaryota</taxon>
        <taxon>Fungi</taxon>
        <taxon>Fungi incertae sedis</taxon>
        <taxon>Zoopagomycota</taxon>
        <taxon>Zoopagomycotina</taxon>
        <taxon>Zoopagomycetes</taxon>
        <taxon>Zoopagales</taxon>
        <taxon>Sigmoideomycetaceae</taxon>
        <taxon>Thamnocephalis</taxon>
    </lineage>
</organism>
<evidence type="ECO:0000256" key="6">
    <source>
        <dbReference type="RuleBase" id="RU000461"/>
    </source>
</evidence>
<accession>A0A4P9XJE6</accession>
<dbReference type="Pfam" id="PF00067">
    <property type="entry name" value="p450"/>
    <property type="match status" value="1"/>
</dbReference>
<dbReference type="PRINTS" id="PR00463">
    <property type="entry name" value="EP450I"/>
</dbReference>
<dbReference type="PANTHER" id="PTHR24305:SF166">
    <property type="entry name" value="CYTOCHROME P450 12A4, MITOCHONDRIAL-RELATED"/>
    <property type="match status" value="1"/>
</dbReference>
<dbReference type="SUPFAM" id="SSF48264">
    <property type="entry name" value="Cytochrome P450"/>
    <property type="match status" value="1"/>
</dbReference>
<dbReference type="GO" id="GO:0004497">
    <property type="term" value="F:monooxygenase activity"/>
    <property type="evidence" value="ECO:0007669"/>
    <property type="project" value="UniProtKB-KW"/>
</dbReference>
<dbReference type="InterPro" id="IPR002401">
    <property type="entry name" value="Cyt_P450_E_grp-I"/>
</dbReference>
<evidence type="ECO:0000313" key="7">
    <source>
        <dbReference type="EMBL" id="RKP05868.1"/>
    </source>
</evidence>
<dbReference type="Proteomes" id="UP000271241">
    <property type="component" value="Unassembled WGS sequence"/>
</dbReference>
<protein>
    <submittedName>
        <fullName evidence="7">Cytochrome P450</fullName>
    </submittedName>
</protein>
<dbReference type="Gene3D" id="1.10.630.10">
    <property type="entry name" value="Cytochrome P450"/>
    <property type="match status" value="1"/>
</dbReference>
<evidence type="ECO:0000256" key="3">
    <source>
        <dbReference type="ARBA" id="ARBA00022723"/>
    </source>
</evidence>
<dbReference type="AlphaFoldDB" id="A0A4P9XJE6"/>
<keyword evidence="4 5" id="KW-0408">Iron</keyword>
<evidence type="ECO:0000256" key="1">
    <source>
        <dbReference type="ARBA" id="ARBA00001971"/>
    </source>
</evidence>
<dbReference type="InterPro" id="IPR036396">
    <property type="entry name" value="Cyt_P450_sf"/>
</dbReference>
<dbReference type="InterPro" id="IPR050121">
    <property type="entry name" value="Cytochrome_P450_monoxygenase"/>
</dbReference>
<dbReference type="PRINTS" id="PR00385">
    <property type="entry name" value="P450"/>
</dbReference>
<evidence type="ECO:0000256" key="5">
    <source>
        <dbReference type="PIRSR" id="PIRSR602401-1"/>
    </source>
</evidence>
<evidence type="ECO:0000256" key="2">
    <source>
        <dbReference type="ARBA" id="ARBA00010617"/>
    </source>
</evidence>
<dbReference type="PROSITE" id="PS00086">
    <property type="entry name" value="CYTOCHROME_P450"/>
    <property type="match status" value="1"/>
</dbReference>
<keyword evidence="5 6" id="KW-0349">Heme</keyword>
<evidence type="ECO:0000256" key="4">
    <source>
        <dbReference type="ARBA" id="ARBA00023004"/>
    </source>
</evidence>
<reference evidence="8" key="1">
    <citation type="journal article" date="2018" name="Nat. Microbiol.">
        <title>Leveraging single-cell genomics to expand the fungal tree of life.</title>
        <authorList>
            <person name="Ahrendt S.R."/>
            <person name="Quandt C.A."/>
            <person name="Ciobanu D."/>
            <person name="Clum A."/>
            <person name="Salamov A."/>
            <person name="Andreopoulos B."/>
            <person name="Cheng J.F."/>
            <person name="Woyke T."/>
            <person name="Pelin A."/>
            <person name="Henrissat B."/>
            <person name="Reynolds N.K."/>
            <person name="Benny G.L."/>
            <person name="Smith M.E."/>
            <person name="James T.Y."/>
            <person name="Grigoriev I.V."/>
        </authorList>
    </citation>
    <scope>NUCLEOTIDE SEQUENCE [LARGE SCALE GENOMIC DNA]</scope>
    <source>
        <strain evidence="8">RSA 1356</strain>
    </source>
</reference>
<dbReference type="OrthoDB" id="3934656at2759"/>
<keyword evidence="6" id="KW-0503">Monooxygenase</keyword>
<gene>
    <name evidence="7" type="ORF">THASP1DRAFT_32300</name>
</gene>
<sequence>MTELWLSNFAEIVLTKEFALAAVAVWLVGKLVYSEFFSPLAKLPGLRPAILSDLKVTLGLIRRDAIELQHGLHQKYGPILRIGTNVVSVADPKAMRAILVQHRFNKSVNFDAFRFHADNIFSTQDLELHKKLRRLIAPSFSMSAILEIEPIVKAAGTDVLMARVDKHAESGDTINLMDFLQQMTFDVIGAVSLGQSFGLQNSANTDVIGWMEDIIILGFMKIALGPLFHLRLFPKLCESQRNIIEFARTAVRARRESSSKSNDILQRLLDAFDEETGEKLSEDQVIAECIIQLSGGTDTTAVTLVWAMHLLLENPKCMEKLQAELRQAIPDPDTDISYADVKDLPYLDGVLHETLRLRPVSAAGSERTVSKGGAEIAGYYLPEGTYVISSMVDIHTVDDIFPEPYAFSPERWDASNHLLADMKQALLTFSMGPRACIGRNLAWLELRLTLAMLLRRFDFVVPDGTVVNMEPELRFSYKPKDGKLLVRATRRAA</sequence>
<keyword evidence="3 5" id="KW-0479">Metal-binding</keyword>
<dbReference type="GO" id="GO:0020037">
    <property type="term" value="F:heme binding"/>
    <property type="evidence" value="ECO:0007669"/>
    <property type="project" value="InterPro"/>
</dbReference>
<keyword evidence="8" id="KW-1185">Reference proteome</keyword>
<comment type="similarity">
    <text evidence="2 6">Belongs to the cytochrome P450 family.</text>
</comment>
<feature type="binding site" description="axial binding residue" evidence="5">
    <location>
        <position position="436"/>
    </location>
    <ligand>
        <name>heme</name>
        <dbReference type="ChEBI" id="CHEBI:30413"/>
    </ligand>
    <ligandPart>
        <name>Fe</name>
        <dbReference type="ChEBI" id="CHEBI:18248"/>
    </ligandPart>
</feature>
<evidence type="ECO:0000313" key="8">
    <source>
        <dbReference type="Proteomes" id="UP000271241"/>
    </source>
</evidence>
<dbReference type="EMBL" id="KZ993011">
    <property type="protein sequence ID" value="RKP05868.1"/>
    <property type="molecule type" value="Genomic_DNA"/>
</dbReference>
<dbReference type="GO" id="GO:0016705">
    <property type="term" value="F:oxidoreductase activity, acting on paired donors, with incorporation or reduction of molecular oxygen"/>
    <property type="evidence" value="ECO:0007669"/>
    <property type="project" value="InterPro"/>
</dbReference>